<gene>
    <name evidence="8" type="ORF">KIH39_08045</name>
</gene>
<evidence type="ECO:0000256" key="3">
    <source>
        <dbReference type="ARBA" id="ARBA00022777"/>
    </source>
</evidence>
<dbReference type="PROSITE" id="PS50011">
    <property type="entry name" value="PROTEIN_KINASE_DOM"/>
    <property type="match status" value="1"/>
</dbReference>
<protein>
    <submittedName>
        <fullName evidence="8">Serine/threonine protein kinase</fullName>
    </submittedName>
</protein>
<dbReference type="CDD" id="cd14014">
    <property type="entry name" value="STKc_PknB_like"/>
    <property type="match status" value="1"/>
</dbReference>
<reference evidence="8" key="1">
    <citation type="submission" date="2021-05" db="EMBL/GenBank/DDBJ databases">
        <title>Complete genome sequence of the cellulolytic planctomycete Telmatocola sphagniphila SP2T and characterization of the first cellulase from planctomycetes.</title>
        <authorList>
            <person name="Rakitin A.L."/>
            <person name="Beletsky A.V."/>
            <person name="Naumoff D.G."/>
            <person name="Kulichevskaya I.S."/>
            <person name="Mardanov A.V."/>
            <person name="Ravin N.V."/>
            <person name="Dedysh S.N."/>
        </authorList>
    </citation>
    <scope>NUCLEOTIDE SEQUENCE</scope>
    <source>
        <strain evidence="8">SP2T</strain>
    </source>
</reference>
<keyword evidence="3 8" id="KW-0418">Kinase</keyword>
<keyword evidence="6" id="KW-0472">Membrane</keyword>
<dbReference type="SMART" id="SM00220">
    <property type="entry name" value="S_TKc"/>
    <property type="match status" value="1"/>
</dbReference>
<evidence type="ECO:0000313" key="9">
    <source>
        <dbReference type="Proteomes" id="UP000676194"/>
    </source>
</evidence>
<evidence type="ECO:0000313" key="8">
    <source>
        <dbReference type="EMBL" id="QVL33845.1"/>
    </source>
</evidence>
<dbReference type="InterPro" id="IPR017441">
    <property type="entry name" value="Protein_kinase_ATP_BS"/>
</dbReference>
<dbReference type="PANTHER" id="PTHR43289">
    <property type="entry name" value="MITOGEN-ACTIVATED PROTEIN KINASE KINASE KINASE 20-RELATED"/>
    <property type="match status" value="1"/>
</dbReference>
<evidence type="ECO:0000256" key="6">
    <source>
        <dbReference type="SAM" id="Phobius"/>
    </source>
</evidence>
<dbReference type="SUPFAM" id="SSF48452">
    <property type="entry name" value="TPR-like"/>
    <property type="match status" value="2"/>
</dbReference>
<keyword evidence="4 5" id="KW-0067">ATP-binding</keyword>
<proteinExistence type="predicted"/>
<evidence type="ECO:0000256" key="4">
    <source>
        <dbReference type="ARBA" id="ARBA00022840"/>
    </source>
</evidence>
<keyword evidence="9" id="KW-1185">Reference proteome</keyword>
<dbReference type="EMBL" id="CP074694">
    <property type="protein sequence ID" value="QVL33845.1"/>
    <property type="molecule type" value="Genomic_DNA"/>
</dbReference>
<dbReference type="PROSITE" id="PS00108">
    <property type="entry name" value="PROTEIN_KINASE_ST"/>
    <property type="match status" value="1"/>
</dbReference>
<sequence length="851" mass="94930">MQIWNPRANELFLKALLVDNAQMRGRFLDAECAENIQLRKQVESLLEASELAGDFLEEPAAPTFVPKILHQHSASQFTDPGIESGTVVAGRYRLVDEIGGGGMGSVWAALQLEPIKRKVAVKLIKPGLDSKGLLARFEAERQALALMDHPNIAKVLDGGVTSSGRPFLVMELVLGKSITQYCDEHNLPPRERLALLIPVCEAVQHAHQKGIIHRDLKPTNVLVTEQEGKPVPKVIDFGVAKAVGQDLTESTLVTGLGTVIGTLEYMSPEQANLDSLDIDSRADIYSLGVLIYELLTGTTPLTRQRIKKTTLLDNLRLIREEDPPRPSLRLMEPGESSPAKLDYRLVAAAKWSRELHGELDSIVMKALEKDRTRRYASANCLARDLERYLNDEPVEACPPSRAYRFRKMARRHKALLSAVAAICLLLIAGITVSTILAFRASRANERAREMAKAEAGQRERAEAKGREVSAVLHFLENNVLAAGRPVADNGLGNEVTLRRAIDSAVPEIGVAFKDQPLIEASVRTVIGMSYRRLGEPALAIPQLKRACSLYTDVLGAESEKALFATKTLGEAYQESGSWNQAQELYEDVLQRMREHLGPHHRDTLWSMNNLAGIYSLRGQHKEAIALHIETQLLMKEHLGEFDLTTIGQRHNLGLVYQAARQMDLAMPILEETARSTQEQFPKHPNVLFFKDNLASAYEDAGRLERAVALREELLPLETDQLGVSHPLRLRGMRRLMETYQRTKQLDKAVEVGEKLYTAYRTKFSFESAEVRWCVGFLVECNIASGHRDRAIGVLERFYDGLIILGSTGKLDLNDLAASIVRQLVNLCEDCGRTNEAAKWRRELELRKKTMP</sequence>
<keyword evidence="6" id="KW-1133">Transmembrane helix</keyword>
<feature type="transmembrane region" description="Helical" evidence="6">
    <location>
        <begin position="414"/>
        <end position="438"/>
    </location>
</feature>
<dbReference type="Pfam" id="PF00069">
    <property type="entry name" value="Pkinase"/>
    <property type="match status" value="1"/>
</dbReference>
<dbReference type="InterPro" id="IPR008271">
    <property type="entry name" value="Ser/Thr_kinase_AS"/>
</dbReference>
<dbReference type="PANTHER" id="PTHR43289:SF6">
    <property type="entry name" value="SERINE_THREONINE-PROTEIN KINASE NEKL-3"/>
    <property type="match status" value="1"/>
</dbReference>
<evidence type="ECO:0000256" key="2">
    <source>
        <dbReference type="ARBA" id="ARBA00022741"/>
    </source>
</evidence>
<evidence type="ECO:0000256" key="1">
    <source>
        <dbReference type="ARBA" id="ARBA00022679"/>
    </source>
</evidence>
<organism evidence="8 9">
    <name type="scientific">Telmatocola sphagniphila</name>
    <dbReference type="NCBI Taxonomy" id="1123043"/>
    <lineage>
        <taxon>Bacteria</taxon>
        <taxon>Pseudomonadati</taxon>
        <taxon>Planctomycetota</taxon>
        <taxon>Planctomycetia</taxon>
        <taxon>Gemmatales</taxon>
        <taxon>Gemmataceae</taxon>
    </lineage>
</organism>
<dbReference type="GO" id="GO:0004674">
    <property type="term" value="F:protein serine/threonine kinase activity"/>
    <property type="evidence" value="ECO:0007669"/>
    <property type="project" value="UniProtKB-KW"/>
</dbReference>
<dbReference type="InterPro" id="IPR011009">
    <property type="entry name" value="Kinase-like_dom_sf"/>
</dbReference>
<feature type="binding site" evidence="5">
    <location>
        <position position="122"/>
    </location>
    <ligand>
        <name>ATP</name>
        <dbReference type="ChEBI" id="CHEBI:30616"/>
    </ligand>
</feature>
<name>A0A8E6BBE6_9BACT</name>
<accession>A0A8E6BBE6</accession>
<dbReference type="InterPro" id="IPR000719">
    <property type="entry name" value="Prot_kinase_dom"/>
</dbReference>
<keyword evidence="8" id="KW-0723">Serine/threonine-protein kinase</keyword>
<dbReference type="Gene3D" id="1.25.40.10">
    <property type="entry name" value="Tetratricopeptide repeat domain"/>
    <property type="match status" value="2"/>
</dbReference>
<dbReference type="AlphaFoldDB" id="A0A8E6BBE6"/>
<dbReference type="RefSeq" id="WP_213498826.1">
    <property type="nucleotide sequence ID" value="NZ_CP074694.1"/>
</dbReference>
<dbReference type="SUPFAM" id="SSF56112">
    <property type="entry name" value="Protein kinase-like (PK-like)"/>
    <property type="match status" value="1"/>
</dbReference>
<dbReference type="KEGG" id="tsph:KIH39_08045"/>
<evidence type="ECO:0000256" key="5">
    <source>
        <dbReference type="PROSITE-ProRule" id="PRU10141"/>
    </source>
</evidence>
<dbReference type="PROSITE" id="PS00107">
    <property type="entry name" value="PROTEIN_KINASE_ATP"/>
    <property type="match status" value="1"/>
</dbReference>
<keyword evidence="1" id="KW-0808">Transferase</keyword>
<dbReference type="Gene3D" id="3.30.200.20">
    <property type="entry name" value="Phosphorylase Kinase, domain 1"/>
    <property type="match status" value="1"/>
</dbReference>
<dbReference type="GO" id="GO:0005524">
    <property type="term" value="F:ATP binding"/>
    <property type="evidence" value="ECO:0007669"/>
    <property type="project" value="UniProtKB-UniRule"/>
</dbReference>
<dbReference type="Proteomes" id="UP000676194">
    <property type="component" value="Chromosome"/>
</dbReference>
<keyword evidence="2 5" id="KW-0547">Nucleotide-binding</keyword>
<keyword evidence="6" id="KW-0812">Transmembrane</keyword>
<dbReference type="Pfam" id="PF13424">
    <property type="entry name" value="TPR_12"/>
    <property type="match status" value="1"/>
</dbReference>
<dbReference type="InterPro" id="IPR011990">
    <property type="entry name" value="TPR-like_helical_dom_sf"/>
</dbReference>
<evidence type="ECO:0000259" key="7">
    <source>
        <dbReference type="PROSITE" id="PS50011"/>
    </source>
</evidence>
<feature type="domain" description="Protein kinase" evidence="7">
    <location>
        <begin position="92"/>
        <end position="389"/>
    </location>
</feature>
<dbReference type="Gene3D" id="1.10.510.10">
    <property type="entry name" value="Transferase(Phosphotransferase) domain 1"/>
    <property type="match status" value="1"/>
</dbReference>